<dbReference type="EMBL" id="CP031023">
    <property type="protein sequence ID" value="AZA15522.1"/>
    <property type="molecule type" value="Genomic_DNA"/>
</dbReference>
<dbReference type="NCBIfam" id="NF003286">
    <property type="entry name" value="PRK04284.1"/>
    <property type="match status" value="1"/>
</dbReference>
<comment type="caution">
    <text evidence="6">Lacks conserved residue(s) required for the propagation of feature annotation.</text>
</comment>
<feature type="binding site" evidence="6">
    <location>
        <position position="168"/>
    </location>
    <ligand>
        <name>L-ornithine</name>
        <dbReference type="ChEBI" id="CHEBI:46911"/>
    </ligand>
</feature>
<evidence type="ECO:0000256" key="4">
    <source>
        <dbReference type="ARBA" id="ARBA00022679"/>
    </source>
</evidence>
<dbReference type="PRINTS" id="PR00100">
    <property type="entry name" value="AOTCASE"/>
</dbReference>
<evidence type="ECO:0000256" key="3">
    <source>
        <dbReference type="ARBA" id="ARBA00013007"/>
    </source>
</evidence>
<keyword evidence="4 6" id="KW-0808">Transferase</keyword>
<feature type="binding site" evidence="6">
    <location>
        <position position="232"/>
    </location>
    <ligand>
        <name>L-ornithine</name>
        <dbReference type="ChEBI" id="CHEBI:46911"/>
    </ligand>
</feature>
<dbReference type="PANTHER" id="PTHR45753:SF2">
    <property type="entry name" value="ORNITHINE CARBAMOYLTRANSFERASE"/>
    <property type="match status" value="1"/>
</dbReference>
<dbReference type="NCBIfam" id="TIGR00658">
    <property type="entry name" value="orni_carb_tr"/>
    <property type="match status" value="1"/>
</dbReference>
<comment type="subcellular location">
    <subcellularLocation>
        <location evidence="6">Cytoplasm</location>
    </subcellularLocation>
</comment>
<dbReference type="GO" id="GO:0042450">
    <property type="term" value="P:L-arginine biosynthetic process via ornithine"/>
    <property type="evidence" value="ECO:0007669"/>
    <property type="project" value="UniProtKB-UniRule"/>
</dbReference>
<dbReference type="HAMAP" id="MF_01109">
    <property type="entry name" value="OTCase"/>
    <property type="match status" value="1"/>
</dbReference>
<evidence type="ECO:0000313" key="11">
    <source>
        <dbReference type="EMBL" id="QAY29200.1"/>
    </source>
</evidence>
<comment type="function">
    <text evidence="1">Reversibly catalyzes the transfer of the carbamoyl group from carbamoyl phosphate (CP) to the N(epsilon) atom of ornithine (ORN) to produce L-citrulline.</text>
</comment>
<dbReference type="InterPro" id="IPR006130">
    <property type="entry name" value="Asp/Orn_carbamoylTrfase"/>
</dbReference>
<dbReference type="SUPFAM" id="SSF53671">
    <property type="entry name" value="Aspartate/ornithine carbamoyltransferase"/>
    <property type="match status" value="1"/>
</dbReference>
<dbReference type="EMBL" id="JAJNUY010000015">
    <property type="protein sequence ID" value="MCD5563448.1"/>
    <property type="molecule type" value="Genomic_DNA"/>
</dbReference>
<evidence type="ECO:0000256" key="5">
    <source>
        <dbReference type="ARBA" id="ARBA00048772"/>
    </source>
</evidence>
<name>A0A061CGG4_LACDL</name>
<dbReference type="InterPro" id="IPR006131">
    <property type="entry name" value="Asp_carbamoyltransf_Asp/Orn-bd"/>
</dbReference>
<dbReference type="PROSITE" id="PS00097">
    <property type="entry name" value="CARBAMOYLTRANSFERASE"/>
    <property type="match status" value="1"/>
</dbReference>
<reference evidence="11" key="1">
    <citation type="submission" date="2018-05" db="EMBL/GenBank/DDBJ databases">
        <title>The effect of starters with a functional arginine deiminase pathway on cheese ripening and quality.</title>
        <authorList>
            <person name="Wenzel C."/>
            <person name="Irmler S."/>
            <person name="Bisig W."/>
            <person name="Guggisberg D."/>
            <person name="Roetschi A."/>
            <person name="Portmann R."/>
            <person name="Wechsler D."/>
            <person name="Froehlich M.-T."/>
        </authorList>
    </citation>
    <scope>NUCLEOTIDE SEQUENCE</scope>
    <source>
        <strain evidence="11">FAM 18412</strain>
    </source>
</reference>
<feature type="domain" description="Aspartate/ornithine carbamoyltransferase Asp/Orn-binding" evidence="7">
    <location>
        <begin position="155"/>
        <end position="329"/>
    </location>
</feature>
<dbReference type="Pfam" id="PF00185">
    <property type="entry name" value="OTCace"/>
    <property type="match status" value="1"/>
</dbReference>
<evidence type="ECO:0000259" key="8">
    <source>
        <dbReference type="Pfam" id="PF02729"/>
    </source>
</evidence>
<accession>A0A061CGG4</accession>
<dbReference type="GO" id="GO:0004585">
    <property type="term" value="F:ornithine carbamoyltransferase activity"/>
    <property type="evidence" value="ECO:0007669"/>
    <property type="project" value="UniProtKB-UniRule"/>
</dbReference>
<evidence type="ECO:0000313" key="10">
    <source>
        <dbReference type="EMBL" id="MCD5563448.1"/>
    </source>
</evidence>
<evidence type="ECO:0000259" key="7">
    <source>
        <dbReference type="Pfam" id="PF00185"/>
    </source>
</evidence>
<feature type="binding site" evidence="6">
    <location>
        <position position="319"/>
    </location>
    <ligand>
        <name>carbamoyl phosphate</name>
        <dbReference type="ChEBI" id="CHEBI:58228"/>
    </ligand>
</feature>
<feature type="domain" description="Aspartate/ornithine carbamoyltransferase carbamoyl-P binding" evidence="8">
    <location>
        <begin position="8"/>
        <end position="148"/>
    </location>
</feature>
<evidence type="ECO:0000313" key="9">
    <source>
        <dbReference type="EMBL" id="AZA15522.1"/>
    </source>
</evidence>
<keyword evidence="6" id="KW-0963">Cytoplasm</keyword>
<feature type="binding site" evidence="6">
    <location>
        <begin position="135"/>
        <end position="138"/>
    </location>
    <ligand>
        <name>carbamoyl phosphate</name>
        <dbReference type="ChEBI" id="CHEBI:58228"/>
    </ligand>
</feature>
<dbReference type="InterPro" id="IPR002292">
    <property type="entry name" value="Orn/put_carbamltrans"/>
</dbReference>
<dbReference type="GO" id="GO:0005737">
    <property type="term" value="C:cytoplasm"/>
    <property type="evidence" value="ECO:0007669"/>
    <property type="project" value="UniProtKB-SubCell"/>
</dbReference>
<dbReference type="GO" id="GO:0016597">
    <property type="term" value="F:amino acid binding"/>
    <property type="evidence" value="ECO:0007669"/>
    <property type="project" value="InterPro"/>
</dbReference>
<evidence type="ECO:0000313" key="12">
    <source>
        <dbReference type="Proteomes" id="UP001200334"/>
    </source>
</evidence>
<dbReference type="PANTHER" id="PTHR45753">
    <property type="entry name" value="ORNITHINE CARBAMOYLTRANSFERASE, MITOCHONDRIAL"/>
    <property type="match status" value="1"/>
</dbReference>
<dbReference type="PRINTS" id="PR00102">
    <property type="entry name" value="OTCASE"/>
</dbReference>
<dbReference type="EC" id="2.1.3.3" evidence="3 6"/>
<gene>
    <name evidence="11" type="primary">arcB</name>
    <name evidence="9" type="synonym">argF</name>
    <name evidence="9" type="ORF">DQL93_01955</name>
    <name evidence="10" type="ORF">LOB85_04720</name>
</gene>
<dbReference type="InterPro" id="IPR006132">
    <property type="entry name" value="Asp/Orn_carbamoyltranf_P-bd"/>
</dbReference>
<feature type="binding site" evidence="6">
    <location>
        <position position="108"/>
    </location>
    <ligand>
        <name>carbamoyl phosphate</name>
        <dbReference type="ChEBI" id="CHEBI:58228"/>
    </ligand>
</feature>
<feature type="binding site" evidence="6">
    <location>
        <begin position="236"/>
        <end position="237"/>
    </location>
    <ligand>
        <name>L-ornithine</name>
        <dbReference type="ChEBI" id="CHEBI:46911"/>
    </ligand>
</feature>
<dbReference type="AlphaFoldDB" id="A0A061CGG4"/>
<dbReference type="Gene3D" id="3.40.50.1370">
    <property type="entry name" value="Aspartate/ornithine carbamoyltransferase"/>
    <property type="match status" value="2"/>
</dbReference>
<dbReference type="EMBL" id="MH293502">
    <property type="protein sequence ID" value="QAY29200.1"/>
    <property type="molecule type" value="Genomic_DNA"/>
</dbReference>
<dbReference type="InterPro" id="IPR024904">
    <property type="entry name" value="OTCase_ArgI"/>
</dbReference>
<feature type="binding site" evidence="6">
    <location>
        <begin position="274"/>
        <end position="275"/>
    </location>
    <ligand>
        <name>carbamoyl phosphate</name>
        <dbReference type="ChEBI" id="CHEBI:58228"/>
    </ligand>
</feature>
<protein>
    <recommendedName>
        <fullName evidence="3 6">Ornithine carbamoyltransferase</fullName>
        <shortName evidence="6">OTCase</shortName>
        <ecNumber evidence="3 6">2.1.3.3</ecNumber>
    </recommendedName>
</protein>
<comment type="similarity">
    <text evidence="2 6">Belongs to the aspartate/ornithine carbamoyltransferase superfamily. OTCase family.</text>
</comment>
<evidence type="ECO:0000256" key="1">
    <source>
        <dbReference type="ARBA" id="ARBA00003822"/>
    </source>
</evidence>
<evidence type="ECO:0000256" key="2">
    <source>
        <dbReference type="ARBA" id="ARBA00007805"/>
    </source>
</evidence>
<organism evidence="11">
    <name type="scientific">Lactobacillus delbrueckii subsp. lactis</name>
    <dbReference type="NCBI Taxonomy" id="29397"/>
    <lineage>
        <taxon>Bacteria</taxon>
        <taxon>Bacillati</taxon>
        <taxon>Bacillota</taxon>
        <taxon>Bacilli</taxon>
        <taxon>Lactobacillales</taxon>
        <taxon>Lactobacillaceae</taxon>
        <taxon>Lactobacillus</taxon>
    </lineage>
</organism>
<dbReference type="Pfam" id="PF02729">
    <property type="entry name" value="OTCace_N"/>
    <property type="match status" value="1"/>
</dbReference>
<comment type="catalytic activity">
    <reaction evidence="5 6">
        <text>carbamoyl phosphate + L-ornithine = L-citrulline + phosphate + H(+)</text>
        <dbReference type="Rhea" id="RHEA:19513"/>
        <dbReference type="ChEBI" id="CHEBI:15378"/>
        <dbReference type="ChEBI" id="CHEBI:43474"/>
        <dbReference type="ChEBI" id="CHEBI:46911"/>
        <dbReference type="ChEBI" id="CHEBI:57743"/>
        <dbReference type="ChEBI" id="CHEBI:58228"/>
        <dbReference type="EC" id="2.1.3.3"/>
    </reaction>
</comment>
<dbReference type="Proteomes" id="UP001200334">
    <property type="component" value="Unassembled WGS sequence"/>
</dbReference>
<feature type="binding site" evidence="6">
    <location>
        <begin position="57"/>
        <end position="60"/>
    </location>
    <ligand>
        <name>carbamoyl phosphate</name>
        <dbReference type="ChEBI" id="CHEBI:58228"/>
    </ligand>
</feature>
<dbReference type="GO" id="GO:0019240">
    <property type="term" value="P:citrulline biosynthetic process"/>
    <property type="evidence" value="ECO:0007669"/>
    <property type="project" value="TreeGrafter"/>
</dbReference>
<reference evidence="10 12" key="3">
    <citation type="submission" date="2021-12" db="EMBL/GenBank/DDBJ databases">
        <title>Antimicrobial susceptibility of Lactobacillus delbrueckii subsp. lactis obtained from milk products and other habitats.</title>
        <authorList>
            <person name="Shani N."/>
        </authorList>
    </citation>
    <scope>NUCLEOTIDE SEQUENCE [LARGE SCALE GENOMIC DNA]</scope>
    <source>
        <strain evidence="10 12">FAM 21755</strain>
    </source>
</reference>
<dbReference type="InterPro" id="IPR036901">
    <property type="entry name" value="Asp/Orn_carbamoylTrfase_sf"/>
</dbReference>
<dbReference type="RefSeq" id="WP_008460318.1">
    <property type="nucleotide sequence ID" value="NZ_CP046131.1"/>
</dbReference>
<proteinExistence type="inferred from homology"/>
<evidence type="ECO:0000256" key="6">
    <source>
        <dbReference type="HAMAP-Rule" id="MF_01109"/>
    </source>
</evidence>
<reference evidence="9" key="2">
    <citation type="submission" date="2018-07" db="EMBL/GenBank/DDBJ databases">
        <authorList>
            <person name="Somerville V."/>
        </authorList>
    </citation>
    <scope>NUCLEOTIDE SEQUENCE</scope>
    <source>
        <strain evidence="9">NWC_2_2</strain>
    </source>
</reference>
<sequence length="333" mass="37244">MAFNLRNRSYLTLADFNTREMEYLLDLAEQLKKDKYAGVERPRLKGKNIALIFEKDSTRTRCSFEVGAHDQGAHVTYLGPSGSHFGHKESVKDTARVLGGMFDGIEFRGFSQEAAETLAKYSGVPVWNGLTDADHPTQVLADFLTAKEVLKKEYKDIKFAFVGDGHDNVSNALMLGAAVMGMEYHVVTPPELNPSEETLAKANAIAEKTGAKIVVSNDIKEGVKGMDVIYGDVWVSMGESDEMWKKRIELLSPYQITMDVLKATENPNVIFEHCLPAFHNLETEVGREVYEKFGLKELEVTDEVFESKYSVVFREAENRMHTIKAVMVATLGD</sequence>